<evidence type="ECO:0000313" key="3">
    <source>
        <dbReference type="Proteomes" id="UP000198518"/>
    </source>
</evidence>
<sequence length="314" mass="31325">MRHTVLAVAALVVVGLAAPAVVASPAAAPADAGGTSAVQEADGNETANETAPGARLAGVVNVQGAEVEGEVAERSFGRQLAAAKSNASKASVLADQTGDLSERVAELRDRKQALRNARDNGTISQGRYRAEMARVAAELSTANRLLNRTASEARTLSPRALADAGVDSADLDRLRAAAGNLSGPEIAAIARDVGGPPVNRSVGPPGNRTQGPPSDVTAGPPGNETEGPPGNSTRGPPGNGTEGPPSDRTQGPPGNDTRGSPGNDTQGPPGDDTGGPPENSTNGPPGNGPVATDVLPSLDRTAVWLVAASVPESL</sequence>
<accession>A0A1I0PCR9</accession>
<keyword evidence="3" id="KW-1185">Reference proteome</keyword>
<evidence type="ECO:0000313" key="2">
    <source>
        <dbReference type="EMBL" id="SEW12066.1"/>
    </source>
</evidence>
<name>A0A1I0PCR9_9EURY</name>
<protein>
    <submittedName>
        <fullName evidence="2">Uncharacterized protein</fullName>
    </submittedName>
</protein>
<organism evidence="2 3">
    <name type="scientific">Halobacterium jilantaiense</name>
    <dbReference type="NCBI Taxonomy" id="355548"/>
    <lineage>
        <taxon>Archaea</taxon>
        <taxon>Methanobacteriati</taxon>
        <taxon>Methanobacteriota</taxon>
        <taxon>Stenosarchaea group</taxon>
        <taxon>Halobacteria</taxon>
        <taxon>Halobacteriales</taxon>
        <taxon>Halobacteriaceae</taxon>
        <taxon>Halobacterium</taxon>
    </lineage>
</organism>
<dbReference type="AlphaFoldDB" id="A0A1I0PCR9"/>
<gene>
    <name evidence="2" type="ORF">SAMN04487945_1589</name>
</gene>
<evidence type="ECO:0000256" key="1">
    <source>
        <dbReference type="SAM" id="MobiDB-lite"/>
    </source>
</evidence>
<dbReference type="STRING" id="355548.SAMN04487945_1589"/>
<dbReference type="EMBL" id="FOJA01000001">
    <property type="protein sequence ID" value="SEW12066.1"/>
    <property type="molecule type" value="Genomic_DNA"/>
</dbReference>
<feature type="compositionally biased region" description="Low complexity" evidence="1">
    <location>
        <begin position="261"/>
        <end position="277"/>
    </location>
</feature>
<dbReference type="Proteomes" id="UP000198518">
    <property type="component" value="Unassembled WGS sequence"/>
</dbReference>
<feature type="region of interest" description="Disordered" evidence="1">
    <location>
        <begin position="27"/>
        <end position="52"/>
    </location>
</feature>
<feature type="region of interest" description="Disordered" evidence="1">
    <location>
        <begin position="191"/>
        <end position="295"/>
    </location>
</feature>
<feature type="compositionally biased region" description="Low complexity" evidence="1">
    <location>
        <begin position="27"/>
        <end position="38"/>
    </location>
</feature>
<proteinExistence type="predicted"/>
<feature type="compositionally biased region" description="Low complexity" evidence="1">
    <location>
        <begin position="219"/>
        <end position="231"/>
    </location>
</feature>
<dbReference type="OrthoDB" id="170871at2157"/>
<dbReference type="RefSeq" id="WP_089668791.1">
    <property type="nucleotide sequence ID" value="NZ_FOJA01000001.1"/>
</dbReference>
<reference evidence="2 3" key="1">
    <citation type="submission" date="2016-10" db="EMBL/GenBank/DDBJ databases">
        <authorList>
            <person name="de Groot N.N."/>
        </authorList>
    </citation>
    <scope>NUCLEOTIDE SEQUENCE [LARGE SCALE GENOMIC DNA]</scope>
    <source>
        <strain evidence="2 3">CGMCC 1.5337</strain>
    </source>
</reference>